<proteinExistence type="predicted"/>
<comment type="caution">
    <text evidence="1">The sequence shown here is derived from an EMBL/GenBank/DDBJ whole genome shotgun (WGS) entry which is preliminary data.</text>
</comment>
<dbReference type="RefSeq" id="WP_207674451.1">
    <property type="nucleotide sequence ID" value="NZ_JAFREM010000024.1"/>
</dbReference>
<name>A0ABS3LCT7_9ENTE</name>
<protein>
    <submittedName>
        <fullName evidence="1">Uncharacterized protein</fullName>
    </submittedName>
</protein>
<evidence type="ECO:0000313" key="2">
    <source>
        <dbReference type="Proteomes" id="UP000664601"/>
    </source>
</evidence>
<keyword evidence="2" id="KW-1185">Reference proteome</keyword>
<reference evidence="1 2" key="1">
    <citation type="submission" date="2021-03" db="EMBL/GenBank/DDBJ databases">
        <title>Enterococcal diversity collection.</title>
        <authorList>
            <person name="Gilmore M.S."/>
            <person name="Schwartzman J."/>
            <person name="Van Tyne D."/>
            <person name="Martin M."/>
            <person name="Earl A.M."/>
            <person name="Manson A.L."/>
            <person name="Straub T."/>
            <person name="Salamzade R."/>
            <person name="Saavedra J."/>
            <person name="Lebreton F."/>
            <person name="Prichula J."/>
            <person name="Schaufler K."/>
            <person name="Gaca A."/>
            <person name="Sgardioli B."/>
            <person name="Wagenaar J."/>
            <person name="Strong T."/>
        </authorList>
    </citation>
    <scope>NUCLEOTIDE SEQUENCE [LARGE SCALE GENOMIC DNA]</scope>
    <source>
        <strain evidence="1 2">669A</strain>
    </source>
</reference>
<dbReference type="Proteomes" id="UP000664601">
    <property type="component" value="Unassembled WGS sequence"/>
</dbReference>
<gene>
    <name evidence="1" type="ORF">JZO70_14840</name>
</gene>
<sequence>MRGKDLLTALQVDATGSLSELSSFTYVYAIFGEKQTNRLAMQVVEDRIEISYEAKQPPLTVTKLVASLNQHKEAGLYLKSENVQPVYGYRLVEDGIIIG</sequence>
<organism evidence="1 2">
    <name type="scientific">Candidatus Enterococcus moelleringii</name>
    <dbReference type="NCBI Taxonomy" id="2815325"/>
    <lineage>
        <taxon>Bacteria</taxon>
        <taxon>Bacillati</taxon>
        <taxon>Bacillota</taxon>
        <taxon>Bacilli</taxon>
        <taxon>Lactobacillales</taxon>
        <taxon>Enterococcaceae</taxon>
        <taxon>Enterococcus</taxon>
    </lineage>
</organism>
<accession>A0ABS3LCT7</accession>
<dbReference type="EMBL" id="JAFREM010000024">
    <property type="protein sequence ID" value="MBO1307451.1"/>
    <property type="molecule type" value="Genomic_DNA"/>
</dbReference>
<evidence type="ECO:0000313" key="1">
    <source>
        <dbReference type="EMBL" id="MBO1307451.1"/>
    </source>
</evidence>